<evidence type="ECO:0000256" key="1">
    <source>
        <dbReference type="SAM" id="MobiDB-lite"/>
    </source>
</evidence>
<protein>
    <submittedName>
        <fullName evidence="2">Integrase core domain containing protein</fullName>
    </submittedName>
</protein>
<reference evidence="2" key="2">
    <citation type="submission" date="2015-06" db="UniProtKB">
        <authorList>
            <consortium name="EnsemblPlants"/>
        </authorList>
    </citation>
    <scope>IDENTIFICATION</scope>
    <source>
        <strain evidence="2">DM1-3 516 R44</strain>
    </source>
</reference>
<evidence type="ECO:0000313" key="3">
    <source>
        <dbReference type="Proteomes" id="UP000011115"/>
    </source>
</evidence>
<dbReference type="Proteomes" id="UP000011115">
    <property type="component" value="Unassembled WGS sequence"/>
</dbReference>
<dbReference type="EnsemblPlants" id="PGSC0003DMT400091095">
    <property type="protein sequence ID" value="PGSC0003DMT400091095"/>
    <property type="gene ID" value="PGSC0003DMG400040666"/>
</dbReference>
<name>M1DLV6_SOLTU</name>
<organism evidence="2 3">
    <name type="scientific">Solanum tuberosum</name>
    <name type="common">Potato</name>
    <dbReference type="NCBI Taxonomy" id="4113"/>
    <lineage>
        <taxon>Eukaryota</taxon>
        <taxon>Viridiplantae</taxon>
        <taxon>Streptophyta</taxon>
        <taxon>Embryophyta</taxon>
        <taxon>Tracheophyta</taxon>
        <taxon>Spermatophyta</taxon>
        <taxon>Magnoliopsida</taxon>
        <taxon>eudicotyledons</taxon>
        <taxon>Gunneridae</taxon>
        <taxon>Pentapetalae</taxon>
        <taxon>asterids</taxon>
        <taxon>lamiids</taxon>
        <taxon>Solanales</taxon>
        <taxon>Solanaceae</taxon>
        <taxon>Solanoideae</taxon>
        <taxon>Solaneae</taxon>
        <taxon>Solanum</taxon>
    </lineage>
</organism>
<reference evidence="3" key="1">
    <citation type="journal article" date="2011" name="Nature">
        <title>Genome sequence and analysis of the tuber crop potato.</title>
        <authorList>
            <consortium name="The Potato Genome Sequencing Consortium"/>
        </authorList>
    </citation>
    <scope>NUCLEOTIDE SEQUENCE [LARGE SCALE GENOMIC DNA]</scope>
    <source>
        <strain evidence="3">cv. DM1-3 516 R44</strain>
    </source>
</reference>
<dbReference type="Gramene" id="PGSC0003DMT400091095">
    <property type="protein sequence ID" value="PGSC0003DMT400091095"/>
    <property type="gene ID" value="PGSC0003DMG400040666"/>
</dbReference>
<keyword evidence="3" id="KW-1185">Reference proteome</keyword>
<dbReference type="InParanoid" id="M1DLV6"/>
<dbReference type="HOGENOM" id="CLU_2077245_0_0_1"/>
<feature type="region of interest" description="Disordered" evidence="1">
    <location>
        <begin position="46"/>
        <end position="81"/>
    </location>
</feature>
<dbReference type="AlphaFoldDB" id="M1DLV6"/>
<dbReference type="PaxDb" id="4113-PGSC0003DMT400091095"/>
<evidence type="ECO:0000313" key="2">
    <source>
        <dbReference type="EnsemblPlants" id="PGSC0003DMT400091095"/>
    </source>
</evidence>
<sequence length="138" mass="15942">MIKWGVSEPTPKVPTRIICVKVKETKVGTMETPNERETIYVRDRNYNRDNNYGNINERVGPYVPRGNRESRNREAGGSMSHIEDVMQMMKKRFDVADENVKEMRNDFSRIGQKVDAHAVSIKQLEQQFIQLSTTVNPA</sequence>
<accession>M1DLV6</accession>
<proteinExistence type="predicted"/>